<evidence type="ECO:0000313" key="4">
    <source>
        <dbReference type="Proteomes" id="UP001233999"/>
    </source>
</evidence>
<evidence type="ECO:0000313" key="3">
    <source>
        <dbReference type="EMBL" id="KAJ9586492.1"/>
    </source>
</evidence>
<feature type="domain" description="EB" evidence="2">
    <location>
        <begin position="104"/>
        <end position="148"/>
    </location>
</feature>
<evidence type="ECO:0000259" key="2">
    <source>
        <dbReference type="Pfam" id="PF01683"/>
    </source>
</evidence>
<feature type="chain" id="PRO_5042117507" description="EB domain-containing protein" evidence="1">
    <location>
        <begin position="24"/>
        <end position="229"/>
    </location>
</feature>
<dbReference type="PANTHER" id="PTHR39069:SF8">
    <property type="entry name" value="FI17111P1"/>
    <property type="match status" value="1"/>
</dbReference>
<accession>A0AAD7ZTN5</accession>
<dbReference type="PANTHER" id="PTHR39069">
    <property type="entry name" value="ECDYSONE-INDUCIBLE GENE E1, ISOFORM A"/>
    <property type="match status" value="1"/>
</dbReference>
<proteinExistence type="predicted"/>
<evidence type="ECO:0000256" key="1">
    <source>
        <dbReference type="SAM" id="SignalP"/>
    </source>
</evidence>
<name>A0AAD7ZTN5_DIPPU</name>
<keyword evidence="4" id="KW-1185">Reference proteome</keyword>
<sequence>MSSAVCYLLLAAILYFSAISASAQSNGGIGDPCILDSACQVPNSYCGNRISCSCLPNFTYNTRTGSCEQDECNTDAECQTYDNTVCKERYCVCGADYVASRNDNHTCLLAAHYDQPCEEEHQCQDSNTYCSHGTCQCKPDSIRKQNTCLNTHNIDNCYSNSMCNDKYPNTHCMNRTCVCNKGFVESSRDKYSCLPEEYFNGACQESVQCIDDDNFCDDGICKIKPESNA</sequence>
<dbReference type="Pfam" id="PF01683">
    <property type="entry name" value="EB"/>
    <property type="match status" value="1"/>
</dbReference>
<organism evidence="3 4">
    <name type="scientific">Diploptera punctata</name>
    <name type="common">Pacific beetle cockroach</name>
    <dbReference type="NCBI Taxonomy" id="6984"/>
    <lineage>
        <taxon>Eukaryota</taxon>
        <taxon>Metazoa</taxon>
        <taxon>Ecdysozoa</taxon>
        <taxon>Arthropoda</taxon>
        <taxon>Hexapoda</taxon>
        <taxon>Insecta</taxon>
        <taxon>Pterygota</taxon>
        <taxon>Neoptera</taxon>
        <taxon>Polyneoptera</taxon>
        <taxon>Dictyoptera</taxon>
        <taxon>Blattodea</taxon>
        <taxon>Blaberoidea</taxon>
        <taxon>Blaberidae</taxon>
        <taxon>Diplopterinae</taxon>
        <taxon>Diploptera</taxon>
    </lineage>
</organism>
<dbReference type="AlphaFoldDB" id="A0AAD7ZTN5"/>
<dbReference type="Proteomes" id="UP001233999">
    <property type="component" value="Unassembled WGS sequence"/>
</dbReference>
<reference evidence="3" key="1">
    <citation type="journal article" date="2023" name="IScience">
        <title>Live-bearing cockroach genome reveals convergent evolutionary mechanisms linked to viviparity in insects and beyond.</title>
        <authorList>
            <person name="Fouks B."/>
            <person name="Harrison M.C."/>
            <person name="Mikhailova A.A."/>
            <person name="Marchal E."/>
            <person name="English S."/>
            <person name="Carruthers M."/>
            <person name="Jennings E.C."/>
            <person name="Chiamaka E.L."/>
            <person name="Frigard R.A."/>
            <person name="Pippel M."/>
            <person name="Attardo G.M."/>
            <person name="Benoit J.B."/>
            <person name="Bornberg-Bauer E."/>
            <person name="Tobe S.S."/>
        </authorList>
    </citation>
    <scope>NUCLEOTIDE SEQUENCE</scope>
    <source>
        <strain evidence="3">Stay&amp;Tobe</strain>
    </source>
</reference>
<reference evidence="3" key="2">
    <citation type="submission" date="2023-05" db="EMBL/GenBank/DDBJ databases">
        <authorList>
            <person name="Fouks B."/>
        </authorList>
    </citation>
    <scope>NUCLEOTIDE SEQUENCE</scope>
    <source>
        <strain evidence="3">Stay&amp;Tobe</strain>
        <tissue evidence="3">Testes</tissue>
    </source>
</reference>
<comment type="caution">
    <text evidence="3">The sequence shown here is derived from an EMBL/GenBank/DDBJ whole genome shotgun (WGS) entry which is preliminary data.</text>
</comment>
<feature type="non-terminal residue" evidence="3">
    <location>
        <position position="229"/>
    </location>
</feature>
<dbReference type="EMBL" id="JASPKZ010007151">
    <property type="protein sequence ID" value="KAJ9586492.1"/>
    <property type="molecule type" value="Genomic_DNA"/>
</dbReference>
<gene>
    <name evidence="3" type="ORF">L9F63_019850</name>
</gene>
<keyword evidence="1" id="KW-0732">Signal</keyword>
<protein>
    <recommendedName>
        <fullName evidence="2">EB domain-containing protein</fullName>
    </recommendedName>
</protein>
<feature type="signal peptide" evidence="1">
    <location>
        <begin position="1"/>
        <end position="23"/>
    </location>
</feature>
<dbReference type="InterPro" id="IPR006149">
    <property type="entry name" value="EB_dom"/>
</dbReference>